<evidence type="ECO:0000256" key="1">
    <source>
        <dbReference type="SAM" id="Phobius"/>
    </source>
</evidence>
<dbReference type="AlphaFoldDB" id="B4FXZ0"/>
<keyword evidence="1" id="KW-1133">Transmembrane helix</keyword>
<sequence>MVVFVLGNGVIRWIGSIASTSVAPISDVIFGKRSQTRHVLIRSEFAVSLVVAFIYLVLSQSQMDDGEQAI</sequence>
<keyword evidence="1" id="KW-0812">Transmembrane</keyword>
<keyword evidence="1" id="KW-0472">Membrane</keyword>
<feature type="transmembrane region" description="Helical" evidence="1">
    <location>
        <begin position="39"/>
        <end position="58"/>
    </location>
</feature>
<reference evidence="2" key="1">
    <citation type="journal article" date="2009" name="PLoS Genet.">
        <title>Sequencing, mapping, and analysis of 27,455 maize full-length cDNAs.</title>
        <authorList>
            <person name="Soderlund C."/>
            <person name="Descour A."/>
            <person name="Kudrna D."/>
            <person name="Bomhoff M."/>
            <person name="Boyd L."/>
            <person name="Currie J."/>
            <person name="Angelova A."/>
            <person name="Collura K."/>
            <person name="Wissotski M."/>
            <person name="Ashley E."/>
            <person name="Morrow D."/>
            <person name="Fernandes J."/>
            <person name="Walbot V."/>
            <person name="Yu Y."/>
        </authorList>
    </citation>
    <scope>NUCLEOTIDE SEQUENCE</scope>
    <source>
        <strain evidence="2">B73</strain>
    </source>
</reference>
<organism evidence="2">
    <name type="scientific">Zea mays</name>
    <name type="common">Maize</name>
    <dbReference type="NCBI Taxonomy" id="4577"/>
    <lineage>
        <taxon>Eukaryota</taxon>
        <taxon>Viridiplantae</taxon>
        <taxon>Streptophyta</taxon>
        <taxon>Embryophyta</taxon>
        <taxon>Tracheophyta</taxon>
        <taxon>Spermatophyta</taxon>
        <taxon>Magnoliopsida</taxon>
        <taxon>Liliopsida</taxon>
        <taxon>Poales</taxon>
        <taxon>Poaceae</taxon>
        <taxon>PACMAD clade</taxon>
        <taxon>Panicoideae</taxon>
        <taxon>Andropogonodae</taxon>
        <taxon>Andropogoneae</taxon>
        <taxon>Tripsacinae</taxon>
        <taxon>Zea</taxon>
    </lineage>
</organism>
<protein>
    <submittedName>
        <fullName evidence="2">Uncharacterized protein</fullName>
    </submittedName>
</protein>
<name>B4FXZ0_MAIZE</name>
<evidence type="ECO:0000313" key="2">
    <source>
        <dbReference type="EMBL" id="ACF86983.1"/>
    </source>
</evidence>
<accession>B4FXZ0</accession>
<proteinExistence type="evidence at transcript level"/>
<dbReference type="HOGENOM" id="CLU_2761476_0_0_1"/>
<dbReference type="EMBL" id="BT041978">
    <property type="protein sequence ID" value="ACF86983.1"/>
    <property type="molecule type" value="mRNA"/>
</dbReference>